<dbReference type="Gene3D" id="1.20.1060.20">
    <property type="match status" value="1"/>
</dbReference>
<dbReference type="AlphaFoldDB" id="A0A1X7V716"/>
<dbReference type="InterPro" id="IPR027417">
    <property type="entry name" value="P-loop_NTPase"/>
</dbReference>
<evidence type="ECO:0000256" key="9">
    <source>
        <dbReference type="ARBA" id="ARBA00023242"/>
    </source>
</evidence>
<evidence type="ECO:0000313" key="16">
    <source>
        <dbReference type="EnsemblMetazoa" id="Aqu2.1.36075_001"/>
    </source>
</evidence>
<evidence type="ECO:0000256" key="12">
    <source>
        <dbReference type="PIRNR" id="PIRNR005719"/>
    </source>
</evidence>
<feature type="coiled-coil region" evidence="13">
    <location>
        <begin position="410"/>
        <end position="496"/>
    </location>
</feature>
<reference evidence="16" key="2">
    <citation type="submission" date="2017-05" db="UniProtKB">
        <authorList>
            <consortium name="EnsemblMetazoa"/>
        </authorList>
    </citation>
    <scope>IDENTIFICATION</scope>
</reference>
<proteinExistence type="inferred from homology"/>
<keyword evidence="4" id="KW-0547">Nucleotide-binding</keyword>
<dbReference type="STRING" id="400682.A0A1X7V716"/>
<evidence type="ECO:0000256" key="6">
    <source>
        <dbReference type="ARBA" id="ARBA00022840"/>
    </source>
</evidence>
<evidence type="ECO:0000256" key="3">
    <source>
        <dbReference type="ARBA" id="ARBA00022618"/>
    </source>
</evidence>
<name>A0A1X7V716_AMPQE</name>
<evidence type="ECO:0000256" key="2">
    <source>
        <dbReference type="ARBA" id="ARBA00005231"/>
    </source>
</evidence>
<reference evidence="17" key="1">
    <citation type="journal article" date="2010" name="Nature">
        <title>The Amphimedon queenslandica genome and the evolution of animal complexity.</title>
        <authorList>
            <person name="Srivastava M."/>
            <person name="Simakov O."/>
            <person name="Chapman J."/>
            <person name="Fahey B."/>
            <person name="Gauthier M.E."/>
            <person name="Mitros T."/>
            <person name="Richards G.S."/>
            <person name="Conaco C."/>
            <person name="Dacre M."/>
            <person name="Hellsten U."/>
            <person name="Larroux C."/>
            <person name="Putnam N.H."/>
            <person name="Stanke M."/>
            <person name="Adamska M."/>
            <person name="Darling A."/>
            <person name="Degnan S.M."/>
            <person name="Oakley T.H."/>
            <person name="Plachetzki D.C."/>
            <person name="Zhai Y."/>
            <person name="Adamski M."/>
            <person name="Calcino A."/>
            <person name="Cummins S.F."/>
            <person name="Goodstein D.M."/>
            <person name="Harris C."/>
            <person name="Jackson D.J."/>
            <person name="Leys S.P."/>
            <person name="Shu S."/>
            <person name="Woodcroft B.J."/>
            <person name="Vervoort M."/>
            <person name="Kosik K.S."/>
            <person name="Manning G."/>
            <person name="Degnan B.M."/>
            <person name="Rokhsar D.S."/>
        </authorList>
    </citation>
    <scope>NUCLEOTIDE SEQUENCE [LARGE SCALE GENOMIC DNA]</scope>
</reference>
<dbReference type="SMART" id="SM00968">
    <property type="entry name" value="SMC_hinge"/>
    <property type="match status" value="1"/>
</dbReference>
<evidence type="ECO:0000256" key="11">
    <source>
        <dbReference type="ARBA" id="ARBA00058936"/>
    </source>
</evidence>
<evidence type="ECO:0000256" key="10">
    <source>
        <dbReference type="ARBA" id="ARBA00023306"/>
    </source>
</evidence>
<evidence type="ECO:0000256" key="13">
    <source>
        <dbReference type="SAM" id="Coils"/>
    </source>
</evidence>
<feature type="coiled-coil region" evidence="13">
    <location>
        <begin position="318"/>
        <end position="380"/>
    </location>
</feature>
<dbReference type="OrthoDB" id="10255539at2759"/>
<dbReference type="Gene3D" id="3.30.70.1620">
    <property type="match status" value="1"/>
</dbReference>
<comment type="similarity">
    <text evidence="2">Belongs to the SMC family. SMC2 subfamily.</text>
</comment>
<dbReference type="KEGG" id="aqu:100638462"/>
<dbReference type="GO" id="GO:0005634">
    <property type="term" value="C:nucleus"/>
    <property type="evidence" value="ECO:0007669"/>
    <property type="project" value="UniProtKB-SubCell"/>
</dbReference>
<evidence type="ECO:0000259" key="15">
    <source>
        <dbReference type="SMART" id="SM00968"/>
    </source>
</evidence>
<dbReference type="FunFam" id="3.40.50.300:FF:000385">
    <property type="entry name" value="Structural maintenance of chromosomes 2"/>
    <property type="match status" value="1"/>
</dbReference>
<dbReference type="SUPFAM" id="SSF75553">
    <property type="entry name" value="Smc hinge domain"/>
    <property type="match status" value="1"/>
</dbReference>
<evidence type="ECO:0000256" key="14">
    <source>
        <dbReference type="SAM" id="MobiDB-lite"/>
    </source>
</evidence>
<dbReference type="SUPFAM" id="SSF52540">
    <property type="entry name" value="P-loop containing nucleoside triphosphate hydrolases"/>
    <property type="match status" value="1"/>
</dbReference>
<gene>
    <name evidence="16" type="primary">100638462</name>
</gene>
<keyword evidence="6" id="KW-0067">ATP-binding</keyword>
<dbReference type="EnsemblMetazoa" id="XM_019994756.1">
    <property type="protein sequence ID" value="XP_019850315.1"/>
    <property type="gene ID" value="LOC100638462"/>
</dbReference>
<dbReference type="InterPro" id="IPR003395">
    <property type="entry name" value="RecF/RecN/SMC_N"/>
</dbReference>
<sequence>MFIKSIVIDGFKSYAHRTEVGPFDPQFNAITGLNGSGKSNILDSICFLLGISNLSQVRAGSLQELVYKGGQAGVTKATVTITFDNSDKKQSPVGYDSFDEITVSRQVVIGGRNKYLINGSNAPPTRVQDLFRSVQLNVNNPHFLIMQGRITKVLNMKPVEILSMIEEAAGTRMYESKKISAQNTIVKKDTKLSEIDKIIGEEITPTLKKLKEERSSYLEYQKVSRELEHLCHVVIAYSFVKAEERRKVLVVELETAKSAVAHCNEMSIEINESIVEVKSAIKDIRKQREDEEHDGPLGDLEKKSDLTTKALALAESTLKHTQTQIASEQKSYAELQKSLKDDEDLISKRRTEAAECQKLCDSLKQKLIDAQQTLANSQKHFQAVSSGLSGSSDGQAESLSAQKIAKENEVASVQTTVKQSEMRLQNLKTQLKDQEKAFKSGSKSYASDKAAYESVKKEIAKLEASISRLNYSEGQYEDMTQQREILKQEISEIKRKIGVLGSKFPHLQFEYSNPSSTFDRSTVKGPIAKLLKMKDETAATALEVTAGGKLFHIVVSSEEIGKQLLQHGRLKRRFTIIPLNKIVARKIANDVVKRAQQLVGPEKAKPALSLIDYDAELQAAMEFVFGTTFICETLDDAQQVTFNKKILTRSVALAGDVFDPSGTLTGGSRPHVSSLLVKLQELAECEEQLEMKSSELDKLNSRISEVEITSKKYVELKDELDKQSHEAEVLWAQLEQSSHHQQLMQCEQLKESIKSQESVLAVALESEISLKTQLKELEHKIKNSKSLQKKEIEEAENKLSGAKEEADKAAQEASKSEQELEGLQLEISELESSVNNQKAQIEKMSKVLNDMKSLLSENEASLQAAMTEMEEAAKELAQFKEILNERNKELQQQEKKLKDLEAKKSELAIKLKENEHKVSSCVRDGKDAEREVETLLEKHDWIASDRQFFGEPNTGYDFKKTDPKEAEKKIAKLQQQKEKLSKNVNMRAMNMLGKAEEKYNDLMKKKKIVENDKAKIAELIQELDQKKNEALQTAWSRVNRDFGSIFSTLLPGSSAKLSPPQGLTVLDGLEVKVAFGDVWKESLTELSGGQRSLVALSLILSLLLFKPAPLYILDEVDAALDLSHTQNIGQMLRTHFHHSQFIVVSLKNGMFNNANVLFKTKFVDGVSTVTRYSTPNAH</sequence>
<dbReference type="GO" id="GO:0051301">
    <property type="term" value="P:cell division"/>
    <property type="evidence" value="ECO:0007669"/>
    <property type="project" value="UniProtKB-KW"/>
</dbReference>
<keyword evidence="8" id="KW-0226">DNA condensation</keyword>
<organism evidence="16">
    <name type="scientific">Amphimedon queenslandica</name>
    <name type="common">Sponge</name>
    <dbReference type="NCBI Taxonomy" id="400682"/>
    <lineage>
        <taxon>Eukaryota</taxon>
        <taxon>Metazoa</taxon>
        <taxon>Porifera</taxon>
        <taxon>Demospongiae</taxon>
        <taxon>Heteroscleromorpha</taxon>
        <taxon>Haplosclerida</taxon>
        <taxon>Niphatidae</taxon>
        <taxon>Amphimedon</taxon>
    </lineage>
</organism>
<dbReference type="Proteomes" id="UP000007879">
    <property type="component" value="Unassembled WGS sequence"/>
</dbReference>
<feature type="domain" description="SMC hinge" evidence="15">
    <location>
        <begin position="521"/>
        <end position="641"/>
    </location>
</feature>
<feature type="coiled-coil region" evidence="13">
    <location>
        <begin position="682"/>
        <end position="726"/>
    </location>
</feature>
<evidence type="ECO:0000256" key="4">
    <source>
        <dbReference type="ARBA" id="ARBA00022741"/>
    </source>
</evidence>
<dbReference type="GO" id="GO:0005524">
    <property type="term" value="F:ATP binding"/>
    <property type="evidence" value="ECO:0007669"/>
    <property type="project" value="UniProtKB-KW"/>
</dbReference>
<dbReference type="EnsemblMetazoa" id="Aqu2.1.36075_001">
    <property type="protein sequence ID" value="Aqu2.1.36075_001"/>
    <property type="gene ID" value="Aqu2.1.36075"/>
</dbReference>
<accession>A0A1X7V716</accession>
<evidence type="ECO:0000256" key="1">
    <source>
        <dbReference type="ARBA" id="ARBA00004123"/>
    </source>
</evidence>
<keyword evidence="10" id="KW-0131">Cell cycle</keyword>
<comment type="function">
    <text evidence="11">Central component of the condensin complex, a complex required for conversion of interphase chromatin into mitotic-like condense chromosomes. The condensin complex probably introduces positive supercoils into relaxed DNA in the presence of type I topoisomerases and converts nicked DNA into positive knotted forms in the presence of type II topoisomerases.</text>
</comment>
<keyword evidence="7 13" id="KW-0175">Coiled coil</keyword>
<dbReference type="InterPro" id="IPR024704">
    <property type="entry name" value="SMC"/>
</dbReference>
<protein>
    <recommendedName>
        <fullName evidence="12">Structural maintenance of chromosomes protein</fullName>
    </recommendedName>
</protein>
<comment type="subcellular location">
    <subcellularLocation>
        <location evidence="1 12">Nucleus</location>
    </subcellularLocation>
</comment>
<dbReference type="InParanoid" id="A0A1X7V716"/>
<dbReference type="PANTHER" id="PTHR43977">
    <property type="entry name" value="STRUCTURAL MAINTENANCE OF CHROMOSOMES PROTEIN 3"/>
    <property type="match status" value="1"/>
</dbReference>
<feature type="coiled-coil region" evidence="13">
    <location>
        <begin position="963"/>
        <end position="1033"/>
    </location>
</feature>
<dbReference type="CDD" id="cd03273">
    <property type="entry name" value="ABC_SMC2_euk"/>
    <property type="match status" value="1"/>
</dbReference>
<dbReference type="Pfam" id="PF06470">
    <property type="entry name" value="SMC_hinge"/>
    <property type="match status" value="1"/>
</dbReference>
<dbReference type="PIRSF" id="PIRSF005719">
    <property type="entry name" value="SMC"/>
    <property type="match status" value="1"/>
</dbReference>
<evidence type="ECO:0000256" key="7">
    <source>
        <dbReference type="ARBA" id="ARBA00023054"/>
    </source>
</evidence>
<evidence type="ECO:0000256" key="8">
    <source>
        <dbReference type="ARBA" id="ARBA00023067"/>
    </source>
</evidence>
<keyword evidence="3" id="KW-0132">Cell division</keyword>
<keyword evidence="9 12" id="KW-0539">Nucleus</keyword>
<feature type="region of interest" description="Disordered" evidence="14">
    <location>
        <begin position="796"/>
        <end position="817"/>
    </location>
</feature>
<dbReference type="Gene3D" id="1.10.287.1490">
    <property type="match status" value="1"/>
</dbReference>
<dbReference type="GO" id="GO:0005694">
    <property type="term" value="C:chromosome"/>
    <property type="evidence" value="ECO:0007669"/>
    <property type="project" value="InterPro"/>
</dbReference>
<dbReference type="FunFam" id="3.40.50.300:FF:000278">
    <property type="entry name" value="Structural maintenance of chromosomes 2"/>
    <property type="match status" value="1"/>
</dbReference>
<dbReference type="eggNOG" id="KOG0933">
    <property type="taxonomic scope" value="Eukaryota"/>
</dbReference>
<evidence type="ECO:0000313" key="17">
    <source>
        <dbReference type="Proteomes" id="UP000007879"/>
    </source>
</evidence>
<dbReference type="InterPro" id="IPR036277">
    <property type="entry name" value="SMC_hinge_sf"/>
</dbReference>
<dbReference type="InterPro" id="IPR010935">
    <property type="entry name" value="SMC_hinge"/>
</dbReference>
<dbReference type="InterPro" id="IPR027120">
    <property type="entry name" value="Smc2_ABC"/>
</dbReference>
<keyword evidence="17" id="KW-1185">Reference proteome</keyword>
<dbReference type="Gene3D" id="3.40.50.300">
    <property type="entry name" value="P-loop containing nucleotide triphosphate hydrolases"/>
    <property type="match status" value="2"/>
</dbReference>
<dbReference type="FunCoup" id="A0A1X7V716">
    <property type="interactions" value="618"/>
</dbReference>
<keyword evidence="5" id="KW-0498">Mitosis</keyword>
<dbReference type="GO" id="GO:0030261">
    <property type="term" value="P:chromosome condensation"/>
    <property type="evidence" value="ECO:0007669"/>
    <property type="project" value="UniProtKB-KW"/>
</dbReference>
<evidence type="ECO:0000256" key="5">
    <source>
        <dbReference type="ARBA" id="ARBA00022776"/>
    </source>
</evidence>
<dbReference type="GO" id="GO:0016887">
    <property type="term" value="F:ATP hydrolysis activity"/>
    <property type="evidence" value="ECO:0007669"/>
    <property type="project" value="InterPro"/>
</dbReference>
<dbReference type="Pfam" id="PF02463">
    <property type="entry name" value="SMC_N"/>
    <property type="match status" value="1"/>
</dbReference>